<keyword evidence="3" id="KW-1185">Reference proteome</keyword>
<feature type="compositionally biased region" description="Polar residues" evidence="1">
    <location>
        <begin position="86"/>
        <end position="96"/>
    </location>
</feature>
<feature type="region of interest" description="Disordered" evidence="1">
    <location>
        <begin position="48"/>
        <end position="164"/>
    </location>
</feature>
<sequence length="280" mass="31073">MITDYEDSSAENPNAPDQSLSPTYRENRLSDKGFRPYQWCSKLKENVASPETDEANRGKHSQSLVYARCRRHKVHPRHASGLAQGQGRSSLISGTQRDGHPWTGATSEPCRQPRGDDDAWSPAARDELPQSNREGGRPMPYRSSSDEMKEKKQPRISPHFTSNRKQYSPGIVKFEIPAFENLQSAKGPKYKKKMVAFRFLLALLPLAAAMPSSDSLEGGGLVRRHCMQPKNCGAVVQGTSCDFCCAKDVKPDSTECKSNNNKSCQTDDKKEGVTFSCDAD</sequence>
<evidence type="ECO:0000313" key="3">
    <source>
        <dbReference type="Proteomes" id="UP000027238"/>
    </source>
</evidence>
<name>A0A066XHX9_COLSU</name>
<dbReference type="eggNOG" id="ENOG502T4IC">
    <property type="taxonomic scope" value="Eukaryota"/>
</dbReference>
<evidence type="ECO:0000313" key="2">
    <source>
        <dbReference type="EMBL" id="KDN68532.1"/>
    </source>
</evidence>
<dbReference type="AlphaFoldDB" id="A0A066XHX9"/>
<accession>A0A066XHX9</accession>
<feature type="compositionally biased region" description="Basic and acidic residues" evidence="1">
    <location>
        <begin position="144"/>
        <end position="153"/>
    </location>
</feature>
<dbReference type="HOGENOM" id="CLU_994012_0_0_1"/>
<feature type="region of interest" description="Disordered" evidence="1">
    <location>
        <begin position="1"/>
        <end position="29"/>
    </location>
</feature>
<gene>
    <name evidence="2" type="ORF">CSUB01_10414</name>
</gene>
<feature type="region of interest" description="Disordered" evidence="1">
    <location>
        <begin position="250"/>
        <end position="280"/>
    </location>
</feature>
<dbReference type="EMBL" id="JMSE01000660">
    <property type="protein sequence ID" value="KDN68532.1"/>
    <property type="molecule type" value="Genomic_DNA"/>
</dbReference>
<feature type="compositionally biased region" description="Basic residues" evidence="1">
    <location>
        <begin position="68"/>
        <end position="78"/>
    </location>
</feature>
<protein>
    <submittedName>
        <fullName evidence="2">Uncharacterized protein</fullName>
    </submittedName>
</protein>
<organism evidence="2 3">
    <name type="scientific">Colletotrichum sublineola</name>
    <name type="common">Sorghum anthracnose fungus</name>
    <dbReference type="NCBI Taxonomy" id="1173701"/>
    <lineage>
        <taxon>Eukaryota</taxon>
        <taxon>Fungi</taxon>
        <taxon>Dikarya</taxon>
        <taxon>Ascomycota</taxon>
        <taxon>Pezizomycotina</taxon>
        <taxon>Sordariomycetes</taxon>
        <taxon>Hypocreomycetidae</taxon>
        <taxon>Glomerellales</taxon>
        <taxon>Glomerellaceae</taxon>
        <taxon>Colletotrichum</taxon>
        <taxon>Colletotrichum graminicola species complex</taxon>
    </lineage>
</organism>
<feature type="compositionally biased region" description="Polar residues" evidence="1">
    <location>
        <begin position="10"/>
        <end position="24"/>
    </location>
</feature>
<dbReference type="Proteomes" id="UP000027238">
    <property type="component" value="Unassembled WGS sequence"/>
</dbReference>
<reference evidence="3" key="1">
    <citation type="journal article" date="2014" name="Genome Announc.">
        <title>Draft genome sequence of Colletotrichum sublineola, a destructive pathogen of cultivated sorghum.</title>
        <authorList>
            <person name="Baroncelli R."/>
            <person name="Sanz-Martin J.M."/>
            <person name="Rech G.E."/>
            <person name="Sukno S.A."/>
            <person name="Thon M.R."/>
        </authorList>
    </citation>
    <scope>NUCLEOTIDE SEQUENCE [LARGE SCALE GENOMIC DNA]</scope>
    <source>
        <strain evidence="3">TX430BB</strain>
    </source>
</reference>
<comment type="caution">
    <text evidence="2">The sequence shown here is derived from an EMBL/GenBank/DDBJ whole genome shotgun (WGS) entry which is preliminary data.</text>
</comment>
<evidence type="ECO:0000256" key="1">
    <source>
        <dbReference type="SAM" id="MobiDB-lite"/>
    </source>
</evidence>
<proteinExistence type="predicted"/>
<dbReference type="OrthoDB" id="4817122at2759"/>